<gene>
    <name evidence="11" type="ORF">HMPREF2130_09950</name>
</gene>
<dbReference type="eggNOG" id="COG4665">
    <property type="taxonomic scope" value="Bacteria"/>
</dbReference>
<dbReference type="InterPro" id="IPR055348">
    <property type="entry name" value="DctQ"/>
</dbReference>
<protein>
    <recommendedName>
        <fullName evidence="9">TRAP transporter small permease protein</fullName>
    </recommendedName>
</protein>
<evidence type="ECO:0000256" key="5">
    <source>
        <dbReference type="ARBA" id="ARBA00022692"/>
    </source>
</evidence>
<dbReference type="GO" id="GO:0022857">
    <property type="term" value="F:transmembrane transporter activity"/>
    <property type="evidence" value="ECO:0007669"/>
    <property type="project" value="UniProtKB-UniRule"/>
</dbReference>
<organism evidence="11 12">
    <name type="scientific">Oligella urethralis DNF00040</name>
    <dbReference type="NCBI Taxonomy" id="1401065"/>
    <lineage>
        <taxon>Bacteria</taxon>
        <taxon>Pseudomonadati</taxon>
        <taxon>Pseudomonadota</taxon>
        <taxon>Betaproteobacteria</taxon>
        <taxon>Burkholderiales</taxon>
        <taxon>Alcaligenaceae</taxon>
        <taxon>Oligella</taxon>
    </lineage>
</organism>
<evidence type="ECO:0000313" key="12">
    <source>
        <dbReference type="Proteomes" id="UP000029629"/>
    </source>
</evidence>
<feature type="transmembrane region" description="Helical" evidence="9">
    <location>
        <begin position="140"/>
        <end position="162"/>
    </location>
</feature>
<keyword evidence="5 9" id="KW-0812">Transmembrane</keyword>
<feature type="transmembrane region" description="Helical" evidence="9">
    <location>
        <begin position="94"/>
        <end position="114"/>
    </location>
</feature>
<evidence type="ECO:0000256" key="7">
    <source>
        <dbReference type="ARBA" id="ARBA00023136"/>
    </source>
</evidence>
<dbReference type="PANTHER" id="PTHR35011:SF4">
    <property type="entry name" value="SLL1102 PROTEIN"/>
    <property type="match status" value="1"/>
</dbReference>
<dbReference type="OrthoDB" id="5420906at2"/>
<comment type="caution">
    <text evidence="11">The sequence shown here is derived from an EMBL/GenBank/DDBJ whole genome shotgun (WGS) entry which is preliminary data.</text>
</comment>
<evidence type="ECO:0000256" key="2">
    <source>
        <dbReference type="ARBA" id="ARBA00022448"/>
    </source>
</evidence>
<accession>A0A095YZC2</accession>
<evidence type="ECO:0000313" key="11">
    <source>
        <dbReference type="EMBL" id="KGF27486.1"/>
    </source>
</evidence>
<evidence type="ECO:0000256" key="3">
    <source>
        <dbReference type="ARBA" id="ARBA00022475"/>
    </source>
</evidence>
<dbReference type="InterPro" id="IPR007387">
    <property type="entry name" value="TRAP_DctQ"/>
</dbReference>
<keyword evidence="2 9" id="KW-0813">Transport</keyword>
<feature type="domain" description="Tripartite ATP-independent periplasmic transporters DctQ component" evidence="10">
    <location>
        <begin position="30"/>
        <end position="161"/>
    </location>
</feature>
<feature type="transmembrane region" description="Helical" evidence="9">
    <location>
        <begin position="20"/>
        <end position="44"/>
    </location>
</feature>
<comment type="subunit">
    <text evidence="9">The complex comprises the extracytoplasmic solute receptor protein and the two transmembrane proteins.</text>
</comment>
<dbReference type="GO" id="GO:0005886">
    <property type="term" value="C:plasma membrane"/>
    <property type="evidence" value="ECO:0007669"/>
    <property type="project" value="UniProtKB-SubCell"/>
</dbReference>
<evidence type="ECO:0000256" key="9">
    <source>
        <dbReference type="RuleBase" id="RU369079"/>
    </source>
</evidence>
<comment type="function">
    <text evidence="9">Part of the tripartite ATP-independent periplasmic (TRAP) transport system.</text>
</comment>
<evidence type="ECO:0000259" key="10">
    <source>
        <dbReference type="Pfam" id="PF04290"/>
    </source>
</evidence>
<proteinExistence type="inferred from homology"/>
<dbReference type="Pfam" id="PF04290">
    <property type="entry name" value="DctQ"/>
    <property type="match status" value="1"/>
</dbReference>
<sequence length="169" mass="19471">MHSLFLYFVNAVTSVNKFFFRLASLFIFIIVFSMTYEVISRYIFQAPTTWGLELATLLFGPYFLLGGAFLLHLKGHVNLDIVKNSLPKRIQKSLEVFAYVVIVIFCIILFKYAYPAAIESFNYKETTFSAWNPPIWPTKFIIPLSLVLLGLQSVAELIRLFIQPEEEVV</sequence>
<evidence type="ECO:0000256" key="1">
    <source>
        <dbReference type="ARBA" id="ARBA00004429"/>
    </source>
</evidence>
<name>A0A095YZC2_9BURK</name>
<evidence type="ECO:0000256" key="4">
    <source>
        <dbReference type="ARBA" id="ARBA00022519"/>
    </source>
</evidence>
<keyword evidence="7 9" id="KW-0472">Membrane</keyword>
<reference evidence="11 12" key="1">
    <citation type="submission" date="2014-07" db="EMBL/GenBank/DDBJ databases">
        <authorList>
            <person name="McCorrison J."/>
            <person name="Sanka R."/>
            <person name="Torralba M."/>
            <person name="Gillis M."/>
            <person name="Haft D.H."/>
            <person name="Methe B."/>
            <person name="Sutton G."/>
            <person name="Nelson K.E."/>
        </authorList>
    </citation>
    <scope>NUCLEOTIDE SEQUENCE [LARGE SCALE GENOMIC DNA]</scope>
    <source>
        <strain evidence="11 12">DNF00040</strain>
    </source>
</reference>
<dbReference type="PANTHER" id="PTHR35011">
    <property type="entry name" value="2,3-DIKETO-L-GULONATE TRAP TRANSPORTER SMALL PERMEASE PROTEIN YIAM"/>
    <property type="match status" value="1"/>
</dbReference>
<keyword evidence="3" id="KW-1003">Cell membrane</keyword>
<evidence type="ECO:0000256" key="8">
    <source>
        <dbReference type="ARBA" id="ARBA00038436"/>
    </source>
</evidence>
<feature type="transmembrane region" description="Helical" evidence="9">
    <location>
        <begin position="50"/>
        <end position="73"/>
    </location>
</feature>
<evidence type="ECO:0000256" key="6">
    <source>
        <dbReference type="ARBA" id="ARBA00022989"/>
    </source>
</evidence>
<comment type="subcellular location">
    <subcellularLocation>
        <location evidence="1 9">Cell inner membrane</location>
        <topology evidence="1 9">Multi-pass membrane protein</topology>
    </subcellularLocation>
</comment>
<dbReference type="AlphaFoldDB" id="A0A095YZC2"/>
<dbReference type="EMBL" id="JRNI01000063">
    <property type="protein sequence ID" value="KGF27486.1"/>
    <property type="molecule type" value="Genomic_DNA"/>
</dbReference>
<dbReference type="Proteomes" id="UP000029629">
    <property type="component" value="Unassembled WGS sequence"/>
</dbReference>
<keyword evidence="4 9" id="KW-0997">Cell inner membrane</keyword>
<comment type="similarity">
    <text evidence="8 9">Belongs to the TRAP transporter small permease family.</text>
</comment>
<keyword evidence="6 9" id="KW-1133">Transmembrane helix</keyword>
<keyword evidence="12" id="KW-1185">Reference proteome</keyword>